<keyword evidence="4" id="KW-1185">Reference proteome</keyword>
<feature type="transmembrane region" description="Helical" evidence="2">
    <location>
        <begin position="207"/>
        <end position="224"/>
    </location>
</feature>
<accession>A0A0V1AXE0</accession>
<name>A0A0V1AXE0_TRISP</name>
<feature type="non-terminal residue" evidence="3">
    <location>
        <position position="343"/>
    </location>
</feature>
<evidence type="ECO:0000256" key="1">
    <source>
        <dbReference type="SAM" id="MobiDB-lite"/>
    </source>
</evidence>
<feature type="region of interest" description="Disordered" evidence="1">
    <location>
        <begin position="282"/>
        <end position="328"/>
    </location>
</feature>
<feature type="compositionally biased region" description="Polar residues" evidence="1">
    <location>
        <begin position="307"/>
        <end position="325"/>
    </location>
</feature>
<keyword evidence="2" id="KW-0812">Transmembrane</keyword>
<gene>
    <name evidence="3" type="ORF">T01_10985</name>
</gene>
<evidence type="ECO:0000256" key="2">
    <source>
        <dbReference type="SAM" id="Phobius"/>
    </source>
</evidence>
<evidence type="ECO:0000313" key="4">
    <source>
        <dbReference type="Proteomes" id="UP000054776"/>
    </source>
</evidence>
<feature type="compositionally biased region" description="Acidic residues" evidence="1">
    <location>
        <begin position="291"/>
        <end position="305"/>
    </location>
</feature>
<proteinExistence type="predicted"/>
<feature type="transmembrane region" description="Helical" evidence="2">
    <location>
        <begin position="236"/>
        <end position="261"/>
    </location>
</feature>
<keyword evidence="2" id="KW-1133">Transmembrane helix</keyword>
<reference evidence="3 4" key="1">
    <citation type="submission" date="2015-01" db="EMBL/GenBank/DDBJ databases">
        <title>Evolution of Trichinella species and genotypes.</title>
        <authorList>
            <person name="Korhonen P.K."/>
            <person name="Edoardo P."/>
            <person name="Giuseppe L.R."/>
            <person name="Gasser R.B."/>
        </authorList>
    </citation>
    <scope>NUCLEOTIDE SEQUENCE [LARGE SCALE GENOMIC DNA]</scope>
    <source>
        <strain evidence="3">ISS3</strain>
    </source>
</reference>
<protein>
    <submittedName>
        <fullName evidence="3">Uncharacterized protein</fullName>
    </submittedName>
</protein>
<sequence length="343" mass="39021">LINVFTYTGVCLLIYAFIYENRPRKSAKATAKVETVKVPPDTSWTEKPVEVKETKNLKPETQENSGNVNFGECTDTVSSTLPCEEECPAKPTTTVKVSESSKNMLTEKVRHPRIVWSEAGSEKTKEDTQSVLEKRIKRFRMENVSNSNTFAAPATTVETKKVSEDDEKLRKRAERFKVNYTSPVHSRSVKTAIDNLGDEFTRKVNRMVRFNTFVVTLVWKHFLIEMKLFTNESFSALSWALFSVAFLLIAAITLFALLYLIQHTEKKVEDKKLASTKRKLQNDSKPLEEVKEIEEEEEEEEDEEIVQSISGPITNQPTILTSSNDSAKEKAREVIKNALQTVV</sequence>
<dbReference type="AlphaFoldDB" id="A0A0V1AXE0"/>
<dbReference type="Proteomes" id="UP000054776">
    <property type="component" value="Unassembled WGS sequence"/>
</dbReference>
<feature type="non-terminal residue" evidence="3">
    <location>
        <position position="1"/>
    </location>
</feature>
<organism evidence="3 4">
    <name type="scientific">Trichinella spiralis</name>
    <name type="common">Trichina worm</name>
    <dbReference type="NCBI Taxonomy" id="6334"/>
    <lineage>
        <taxon>Eukaryota</taxon>
        <taxon>Metazoa</taxon>
        <taxon>Ecdysozoa</taxon>
        <taxon>Nematoda</taxon>
        <taxon>Enoplea</taxon>
        <taxon>Dorylaimia</taxon>
        <taxon>Trichinellida</taxon>
        <taxon>Trichinellidae</taxon>
        <taxon>Trichinella</taxon>
    </lineage>
</organism>
<comment type="caution">
    <text evidence="3">The sequence shown here is derived from an EMBL/GenBank/DDBJ whole genome shotgun (WGS) entry which is preliminary data.</text>
</comment>
<evidence type="ECO:0000313" key="3">
    <source>
        <dbReference type="EMBL" id="KRY28915.1"/>
    </source>
</evidence>
<dbReference type="EMBL" id="JYDH01000187">
    <property type="protein sequence ID" value="KRY28915.1"/>
    <property type="molecule type" value="Genomic_DNA"/>
</dbReference>
<dbReference type="OrthoDB" id="5916000at2759"/>
<keyword evidence="2" id="KW-0472">Membrane</keyword>